<dbReference type="Proteomes" id="UP000031668">
    <property type="component" value="Unassembled WGS sequence"/>
</dbReference>
<accession>A0A0C2MGR9</accession>
<dbReference type="OrthoDB" id="5978043at2759"/>
<organism evidence="1 2">
    <name type="scientific">Thelohanellus kitauei</name>
    <name type="common">Myxosporean</name>
    <dbReference type="NCBI Taxonomy" id="669202"/>
    <lineage>
        <taxon>Eukaryota</taxon>
        <taxon>Metazoa</taxon>
        <taxon>Cnidaria</taxon>
        <taxon>Myxozoa</taxon>
        <taxon>Myxosporea</taxon>
        <taxon>Bivalvulida</taxon>
        <taxon>Platysporina</taxon>
        <taxon>Myxobolidae</taxon>
        <taxon>Thelohanellus</taxon>
    </lineage>
</organism>
<keyword evidence="2" id="KW-1185">Reference proteome</keyword>
<protein>
    <submittedName>
        <fullName evidence="1">Uncharacterized protein</fullName>
    </submittedName>
</protein>
<dbReference type="AlphaFoldDB" id="A0A0C2MGR9"/>
<comment type="caution">
    <text evidence="1">The sequence shown here is derived from an EMBL/GenBank/DDBJ whole genome shotgun (WGS) entry which is preliminary data.</text>
</comment>
<evidence type="ECO:0000313" key="2">
    <source>
        <dbReference type="Proteomes" id="UP000031668"/>
    </source>
</evidence>
<evidence type="ECO:0000313" key="1">
    <source>
        <dbReference type="EMBL" id="KII60881.1"/>
    </source>
</evidence>
<sequence length="489" mass="55728">MDGMTTIEECCGECSGISDKPSRTIDERSTTVKERPRMFDRGSRTFYKGLTNYKHCRIEHRSSLVYLIDSPSLKVGLTDRKRLADNIVAKNLLNEKAEFFLMTQDQTICVAALSICKGVETTHMRPRARSRQALVFLLHMATNDNNKEQNSQEVDWLASTIKGSESSTLNDSTGVCESKDCLKRGDTTCQSTPTEQVQEQNEPIIPEEKDESVSLFLDRLRIQASKCESKAPIDERILDKFFVSLGDEERIRERTEESVFAVRKKSTKKERVLTPSNQNVWIVPSRALDVGDRNKHHKIGHYGRVCIRSRTVLENGRNNKINYMAKDISVSSHIVVHPNRVDRVPGSIRVVPGYKIVVYISGHQTFDFQADRKTRPDACLHVEGYSNNIIKKLGSSKFRVRINLDVFNLNFLATTIEDQPILGLTWFNALSIYIFVKCLDTLRAGPKHILLSYYPLIQRQDVTPKIFKALNVPYSLREKLQLEITALTI</sequence>
<name>A0A0C2MGR9_THEKT</name>
<dbReference type="EMBL" id="JWZT01005403">
    <property type="protein sequence ID" value="KII60881.1"/>
    <property type="molecule type" value="Genomic_DNA"/>
</dbReference>
<reference evidence="1 2" key="1">
    <citation type="journal article" date="2014" name="Genome Biol. Evol.">
        <title>The genome of the myxosporean Thelohanellus kitauei shows adaptations to nutrient acquisition within its fish host.</title>
        <authorList>
            <person name="Yang Y."/>
            <person name="Xiong J."/>
            <person name="Zhou Z."/>
            <person name="Huo F."/>
            <person name="Miao W."/>
            <person name="Ran C."/>
            <person name="Liu Y."/>
            <person name="Zhang J."/>
            <person name="Feng J."/>
            <person name="Wang M."/>
            <person name="Wang M."/>
            <person name="Wang L."/>
            <person name="Yao B."/>
        </authorList>
    </citation>
    <scope>NUCLEOTIDE SEQUENCE [LARGE SCALE GENOMIC DNA]</scope>
    <source>
        <strain evidence="1">Wuqing</strain>
    </source>
</reference>
<gene>
    <name evidence="1" type="ORF">RF11_04422</name>
</gene>
<proteinExistence type="predicted"/>